<dbReference type="AlphaFoldDB" id="A0A656GNZ6"/>
<protein>
    <submittedName>
        <fullName evidence="1">Uncharacterized protein</fullName>
    </submittedName>
</protein>
<reference evidence="1 2" key="1">
    <citation type="journal article" date="2011" name="PLoS Pathog.">
        <title>Dynamic evolution of pathogenicity revealed by sequencing and comparative genomics of 19 Pseudomonas syringae isolates.</title>
        <authorList>
            <person name="Baltrus D.A."/>
            <person name="Nishimura M.T."/>
            <person name="Romanchuk A."/>
            <person name="Chang J.H."/>
            <person name="Mukhtar M.S."/>
            <person name="Cherkis K."/>
            <person name="Roach J."/>
            <person name="Grant S.R."/>
            <person name="Jones C.D."/>
            <person name="Dangl J.L."/>
        </authorList>
    </citation>
    <scope>NUCLEOTIDE SEQUENCE [LARGE SCALE GENOMIC DNA]</scope>
    <source>
        <strain evidence="1 2">301020</strain>
    </source>
</reference>
<name>A0A656GNZ6_PSEA0</name>
<comment type="caution">
    <text evidence="1">The sequence shown here is derived from an EMBL/GenBank/DDBJ whole genome shotgun (WGS) entry which is preliminary data.</text>
</comment>
<dbReference type="EMBL" id="AEAG01003141">
    <property type="protein sequence ID" value="EGH26980.1"/>
    <property type="molecule type" value="Genomic_DNA"/>
</dbReference>
<proteinExistence type="predicted"/>
<accession>A0A656GNZ6</accession>
<organism evidence="1 2">
    <name type="scientific">Pseudomonas amygdali pv. mori str. 301020</name>
    <dbReference type="NCBI Taxonomy" id="629261"/>
    <lineage>
        <taxon>Bacteria</taxon>
        <taxon>Pseudomonadati</taxon>
        <taxon>Pseudomonadota</taxon>
        <taxon>Gammaproteobacteria</taxon>
        <taxon>Pseudomonadales</taxon>
        <taxon>Pseudomonadaceae</taxon>
        <taxon>Pseudomonas</taxon>
        <taxon>Pseudomonas amygdali</taxon>
    </lineage>
</organism>
<feature type="non-terminal residue" evidence="1">
    <location>
        <position position="35"/>
    </location>
</feature>
<sequence>MPGTGSKTKRLGAPDTAKVACFRAALQPIADKSAP</sequence>
<gene>
    <name evidence="1" type="ORF">PSYMO_38053</name>
</gene>
<evidence type="ECO:0000313" key="2">
    <source>
        <dbReference type="Proteomes" id="UP000003465"/>
    </source>
</evidence>
<dbReference type="Proteomes" id="UP000003465">
    <property type="component" value="Unassembled WGS sequence"/>
</dbReference>
<evidence type="ECO:0000313" key="1">
    <source>
        <dbReference type="EMBL" id="EGH26980.1"/>
    </source>
</evidence>